<dbReference type="Gramene" id="KCW64778">
    <property type="protein sequence ID" value="KCW64778"/>
    <property type="gene ID" value="EUGRSUZ_G02352"/>
</dbReference>
<evidence type="ECO:0000313" key="1">
    <source>
        <dbReference type="EMBL" id="KCW64778.1"/>
    </source>
</evidence>
<dbReference type="EMBL" id="KK198759">
    <property type="protein sequence ID" value="KCW64778.1"/>
    <property type="molecule type" value="Genomic_DNA"/>
</dbReference>
<proteinExistence type="predicted"/>
<accession>A0A059BF79</accession>
<dbReference type="InParanoid" id="A0A059BF79"/>
<dbReference type="AlphaFoldDB" id="A0A059BF79"/>
<gene>
    <name evidence="1" type="ORF">EUGRSUZ_G02352</name>
</gene>
<sequence length="82" mass="9749">MEILYRQRYKSIPSRHYIIPNVRHLAFGASTRLYKSSTDLLGQCSSFVFLPLLCCYLLAHVEMLREEDDRPSFRFSLIFKFI</sequence>
<organism evidence="1">
    <name type="scientific">Eucalyptus grandis</name>
    <name type="common">Flooded gum</name>
    <dbReference type="NCBI Taxonomy" id="71139"/>
    <lineage>
        <taxon>Eukaryota</taxon>
        <taxon>Viridiplantae</taxon>
        <taxon>Streptophyta</taxon>
        <taxon>Embryophyta</taxon>
        <taxon>Tracheophyta</taxon>
        <taxon>Spermatophyta</taxon>
        <taxon>Magnoliopsida</taxon>
        <taxon>eudicotyledons</taxon>
        <taxon>Gunneridae</taxon>
        <taxon>Pentapetalae</taxon>
        <taxon>rosids</taxon>
        <taxon>malvids</taxon>
        <taxon>Myrtales</taxon>
        <taxon>Myrtaceae</taxon>
        <taxon>Myrtoideae</taxon>
        <taxon>Eucalypteae</taxon>
        <taxon>Eucalyptus</taxon>
    </lineage>
</organism>
<protein>
    <submittedName>
        <fullName evidence="1">Uncharacterized protein</fullName>
    </submittedName>
</protein>
<reference evidence="1" key="1">
    <citation type="submission" date="2013-07" db="EMBL/GenBank/DDBJ databases">
        <title>The genome of Eucalyptus grandis.</title>
        <authorList>
            <person name="Schmutz J."/>
            <person name="Hayes R."/>
            <person name="Myburg A."/>
            <person name="Tuskan G."/>
            <person name="Grattapaglia D."/>
            <person name="Rokhsar D.S."/>
        </authorList>
    </citation>
    <scope>NUCLEOTIDE SEQUENCE</scope>
    <source>
        <tissue evidence="1">Leaf extractions</tissue>
    </source>
</reference>
<name>A0A059BF79_EUCGR</name>